<dbReference type="Gene3D" id="1.10.10.10">
    <property type="entry name" value="Winged helix-like DNA-binding domain superfamily/Winged helix DNA-binding domain"/>
    <property type="match status" value="1"/>
</dbReference>
<dbReference type="InterPro" id="IPR036388">
    <property type="entry name" value="WH-like_DNA-bd_sf"/>
</dbReference>
<dbReference type="InterPro" id="IPR036390">
    <property type="entry name" value="WH_DNA-bd_sf"/>
</dbReference>
<evidence type="ECO:0000259" key="1">
    <source>
        <dbReference type="Pfam" id="PF03551"/>
    </source>
</evidence>
<dbReference type="RefSeq" id="WP_014415008.1">
    <property type="nucleotide sequence ID" value="NC_017059.1"/>
</dbReference>
<dbReference type="PANTHER" id="PTHR33169:SF14">
    <property type="entry name" value="TRANSCRIPTIONAL REGULATOR RV3488"/>
    <property type="match status" value="1"/>
</dbReference>
<reference evidence="2 3" key="1">
    <citation type="submission" date="2012-02" db="EMBL/GenBank/DDBJ databases">
        <title>Shotgun genome sequence of Phaeospirillum photometricum DSM 122.</title>
        <authorList>
            <person name="Duquesne K."/>
            <person name="Sturgis J."/>
        </authorList>
    </citation>
    <scope>NUCLEOTIDE SEQUENCE [LARGE SCALE GENOMIC DNA]</scope>
    <source>
        <strain evidence="3">DSM122</strain>
    </source>
</reference>
<dbReference type="SUPFAM" id="SSF46785">
    <property type="entry name" value="Winged helix' DNA-binding domain"/>
    <property type="match status" value="1"/>
</dbReference>
<feature type="domain" description="Transcription regulator PadR N-terminal" evidence="1">
    <location>
        <begin position="14"/>
        <end position="83"/>
    </location>
</feature>
<dbReference type="STRING" id="1150469.RSPPHO_01746"/>
<dbReference type="AlphaFoldDB" id="H6SK57"/>
<keyword evidence="3" id="KW-1185">Reference proteome</keyword>
<evidence type="ECO:0000313" key="3">
    <source>
        <dbReference type="Proteomes" id="UP000033220"/>
    </source>
</evidence>
<name>H6SK57_PARPM</name>
<protein>
    <submittedName>
        <fullName evidence="2">Transcriptional Regulator, PadR-like family protein</fullName>
    </submittedName>
</protein>
<gene>
    <name evidence="2" type="ORF">RSPPHO_01746</name>
</gene>
<dbReference type="eggNOG" id="COG1695">
    <property type="taxonomic scope" value="Bacteria"/>
</dbReference>
<accession>H6SK57</accession>
<dbReference type="InterPro" id="IPR005149">
    <property type="entry name" value="Tscrpt_reg_PadR_N"/>
</dbReference>
<evidence type="ECO:0000313" key="2">
    <source>
        <dbReference type="EMBL" id="CCG08372.1"/>
    </source>
</evidence>
<dbReference type="EMBL" id="HE663493">
    <property type="protein sequence ID" value="CCG08372.1"/>
    <property type="molecule type" value="Genomic_DNA"/>
</dbReference>
<organism evidence="2 3">
    <name type="scientific">Pararhodospirillum photometricum DSM 122</name>
    <dbReference type="NCBI Taxonomy" id="1150469"/>
    <lineage>
        <taxon>Bacteria</taxon>
        <taxon>Pseudomonadati</taxon>
        <taxon>Pseudomonadota</taxon>
        <taxon>Alphaproteobacteria</taxon>
        <taxon>Rhodospirillales</taxon>
        <taxon>Rhodospirillaceae</taxon>
        <taxon>Pararhodospirillum</taxon>
    </lineage>
</organism>
<dbReference type="Pfam" id="PF03551">
    <property type="entry name" value="PadR"/>
    <property type="match status" value="1"/>
</dbReference>
<dbReference type="OrthoDB" id="9814826at2"/>
<dbReference type="InterPro" id="IPR052509">
    <property type="entry name" value="Metal_resp_DNA-bind_regulator"/>
</dbReference>
<dbReference type="PANTHER" id="PTHR33169">
    <property type="entry name" value="PADR-FAMILY TRANSCRIPTIONAL REGULATOR"/>
    <property type="match status" value="1"/>
</dbReference>
<sequence>MDKDLFAGLIRLHILLHAAKAPVYGAWIIEELRHHQYDISPGTLYPMLHGLAAKGYLSVSAEGTGKRARRLYTLTPEGAQALGEARAKVRELWRELFEDDEDAARGGERE</sequence>
<dbReference type="KEGG" id="rpm:RSPPHO_01746"/>
<dbReference type="HOGENOM" id="CLU_063440_3_2_5"/>
<dbReference type="PATRIC" id="fig|1150469.3.peg.1972"/>
<dbReference type="Proteomes" id="UP000033220">
    <property type="component" value="Chromosome DSM 122"/>
</dbReference>
<proteinExistence type="predicted"/>